<proteinExistence type="predicted"/>
<organism evidence="1 2">
    <name type="scientific">Candidatus Thiothrix singaporensis</name>
    <dbReference type="NCBI Taxonomy" id="2799669"/>
    <lineage>
        <taxon>Bacteria</taxon>
        <taxon>Pseudomonadati</taxon>
        <taxon>Pseudomonadota</taxon>
        <taxon>Gammaproteobacteria</taxon>
        <taxon>Thiotrichales</taxon>
        <taxon>Thiotrichaceae</taxon>
        <taxon>Thiothrix</taxon>
    </lineage>
</organism>
<dbReference type="KEGG" id="this:HZT40_04950"/>
<name>A0A7L6AY62_9GAMM</name>
<dbReference type="EMBL" id="CP059265">
    <property type="protein sequence ID" value="QLQ34099.1"/>
    <property type="molecule type" value="Genomic_DNA"/>
</dbReference>
<dbReference type="InterPro" id="IPR011990">
    <property type="entry name" value="TPR-like_helical_dom_sf"/>
</dbReference>
<evidence type="ECO:0000313" key="2">
    <source>
        <dbReference type="Proteomes" id="UP000510621"/>
    </source>
</evidence>
<dbReference type="SUPFAM" id="SSF81901">
    <property type="entry name" value="HCP-like"/>
    <property type="match status" value="1"/>
</dbReference>
<sequence>MLYEDGRGVTQNFKQAAYWYDKAAKAGFSEAQNNLGVLFVLGNGVKKTPSALPSCSQTPPARAMRMRNVIWICCVTTNFRCFCTIDTSLMHTKSPILRLCGNGFLTIPCF</sequence>
<dbReference type="AlphaFoldDB" id="A0A7L6AY62"/>
<evidence type="ECO:0000313" key="1">
    <source>
        <dbReference type="EMBL" id="QLQ34099.1"/>
    </source>
</evidence>
<dbReference type="Gene3D" id="1.25.40.10">
    <property type="entry name" value="Tetratricopeptide repeat domain"/>
    <property type="match status" value="1"/>
</dbReference>
<protein>
    <submittedName>
        <fullName evidence="1">Sel1 repeat family protein</fullName>
    </submittedName>
</protein>
<keyword evidence="2" id="KW-1185">Reference proteome</keyword>
<gene>
    <name evidence="1" type="ORF">HZT40_04950</name>
</gene>
<dbReference type="Pfam" id="PF08238">
    <property type="entry name" value="Sel1"/>
    <property type="match status" value="2"/>
</dbReference>
<accession>A0A7L6AY62</accession>
<dbReference type="InterPro" id="IPR006597">
    <property type="entry name" value="Sel1-like"/>
</dbReference>
<reference evidence="1" key="1">
    <citation type="submission" date="2020-06" db="EMBL/GenBank/DDBJ databases">
        <title>Analysis procedures for assessing recovery of high quality, complete, closed genomes from Nanopore long read metagenome sequencing.</title>
        <authorList>
            <person name="Bessarab I."/>
            <person name="Arumugam K."/>
            <person name="Haryono M."/>
            <person name="Liu X."/>
            <person name="Roy S."/>
            <person name="Zuniga-Montanez R.E."/>
            <person name="Qiu G."/>
            <person name="Drautz-Moses D.I."/>
            <person name="Law Y.Y."/>
            <person name="Wuertz S."/>
            <person name="Lauro F.M."/>
            <person name="Huson D.H."/>
            <person name="Williams R.B."/>
        </authorList>
    </citation>
    <scope>NUCLEOTIDE SEQUENCE [LARGE SCALE GENOMIC DNA]</scope>
    <source>
        <strain evidence="1">SSD2</strain>
    </source>
</reference>
<dbReference type="Proteomes" id="UP000510621">
    <property type="component" value="Chromosome"/>
</dbReference>